<organism evidence="3 4">
    <name type="scientific">Oerskovia merdavium</name>
    <dbReference type="NCBI Taxonomy" id="2762227"/>
    <lineage>
        <taxon>Bacteria</taxon>
        <taxon>Bacillati</taxon>
        <taxon>Actinomycetota</taxon>
        <taxon>Actinomycetes</taxon>
        <taxon>Micrococcales</taxon>
        <taxon>Cellulomonadaceae</taxon>
        <taxon>Oerskovia</taxon>
    </lineage>
</organism>
<evidence type="ECO:0000313" key="3">
    <source>
        <dbReference type="EMBL" id="MBD7980571.1"/>
    </source>
</evidence>
<accession>A0ABR8TXS2</accession>
<feature type="region of interest" description="Disordered" evidence="1">
    <location>
        <begin position="1"/>
        <end position="32"/>
    </location>
</feature>
<evidence type="ECO:0000256" key="2">
    <source>
        <dbReference type="SAM" id="Phobius"/>
    </source>
</evidence>
<evidence type="ECO:0000313" key="4">
    <source>
        <dbReference type="Proteomes" id="UP000655570"/>
    </source>
</evidence>
<protein>
    <submittedName>
        <fullName evidence="3">Uncharacterized protein</fullName>
    </submittedName>
</protein>
<dbReference type="Proteomes" id="UP000655570">
    <property type="component" value="Unassembled WGS sequence"/>
</dbReference>
<dbReference type="EMBL" id="JACSQF010000006">
    <property type="protein sequence ID" value="MBD7980571.1"/>
    <property type="molecule type" value="Genomic_DNA"/>
</dbReference>
<sequence length="112" mass="11415">MSSGPFAAAQSDRPTVVEPAPSPRSSPAPTGRRLAVHGARATLVALLLVTTLGVAVLAAALASIVAVLTAPWWIYRLWLRPALDRSPSSAGALLDVRPGRDGDAPLAASSGI</sequence>
<keyword evidence="2" id="KW-0472">Membrane</keyword>
<keyword evidence="2" id="KW-1133">Transmembrane helix</keyword>
<evidence type="ECO:0000256" key="1">
    <source>
        <dbReference type="SAM" id="MobiDB-lite"/>
    </source>
</evidence>
<comment type="caution">
    <text evidence="3">The sequence shown here is derived from an EMBL/GenBank/DDBJ whole genome shotgun (WGS) entry which is preliminary data.</text>
</comment>
<name>A0ABR8TXS2_9CELL</name>
<keyword evidence="4" id="KW-1185">Reference proteome</keyword>
<gene>
    <name evidence="3" type="ORF">H9641_07560</name>
</gene>
<keyword evidence="2" id="KW-0812">Transmembrane</keyword>
<proteinExistence type="predicted"/>
<dbReference type="RefSeq" id="WP_191802462.1">
    <property type="nucleotide sequence ID" value="NZ_JACSQF010000006.1"/>
</dbReference>
<feature type="region of interest" description="Disordered" evidence="1">
    <location>
        <begin position="90"/>
        <end position="112"/>
    </location>
</feature>
<reference evidence="3 4" key="1">
    <citation type="submission" date="2020-08" db="EMBL/GenBank/DDBJ databases">
        <title>A Genomic Blueprint of the Chicken Gut Microbiome.</title>
        <authorList>
            <person name="Gilroy R."/>
            <person name="Ravi A."/>
            <person name="Getino M."/>
            <person name="Pursley I."/>
            <person name="Horton D.L."/>
            <person name="Alikhan N.-F."/>
            <person name="Baker D."/>
            <person name="Gharbi K."/>
            <person name="Hall N."/>
            <person name="Watson M."/>
            <person name="Adriaenssens E.M."/>
            <person name="Foster-Nyarko E."/>
            <person name="Jarju S."/>
            <person name="Secka A."/>
            <person name="Antonio M."/>
            <person name="Oren A."/>
            <person name="Chaudhuri R."/>
            <person name="La Ragione R.M."/>
            <person name="Hildebrand F."/>
            <person name="Pallen M.J."/>
        </authorList>
    </citation>
    <scope>NUCLEOTIDE SEQUENCE [LARGE SCALE GENOMIC DNA]</scope>
    <source>
        <strain evidence="3 4">Sa2CUA9</strain>
    </source>
</reference>
<feature type="transmembrane region" description="Helical" evidence="2">
    <location>
        <begin position="42"/>
        <end position="75"/>
    </location>
</feature>